<dbReference type="PANTHER" id="PTHR43531">
    <property type="entry name" value="PROTEIN ICFG"/>
    <property type="match status" value="1"/>
</dbReference>
<dbReference type="GO" id="GO:0006935">
    <property type="term" value="P:chemotaxis"/>
    <property type="evidence" value="ECO:0007669"/>
    <property type="project" value="UniProtKB-KW"/>
</dbReference>
<dbReference type="InterPro" id="IPR003660">
    <property type="entry name" value="HAMP_dom"/>
</dbReference>
<reference evidence="8 9" key="1">
    <citation type="submission" date="2019-04" db="EMBL/GenBank/DDBJ databases">
        <title>Crypto-aerobic microbial life in anoxic (sulfidic) marine sediments.</title>
        <authorList>
            <person name="Bhattacharya S."/>
            <person name="Roy C."/>
            <person name="Mondal N."/>
            <person name="Sarkar J."/>
            <person name="Mandal S."/>
            <person name="Rameez M.J."/>
            <person name="Ghosh W."/>
        </authorList>
    </citation>
    <scope>NUCLEOTIDE SEQUENCE [LARGE SCALE GENOMIC DNA]</scope>
    <source>
        <strain evidence="8 9">SBBC</strain>
    </source>
</reference>
<evidence type="ECO:0000259" key="7">
    <source>
        <dbReference type="PROSITE" id="PS50885"/>
    </source>
</evidence>
<dbReference type="Gene3D" id="1.10.287.950">
    <property type="entry name" value="Methyl-accepting chemotaxis protein"/>
    <property type="match status" value="1"/>
</dbReference>
<accession>A0A4U0Z370</accession>
<proteinExistence type="inferred from homology"/>
<dbReference type="InterPro" id="IPR004090">
    <property type="entry name" value="Chemotax_Me-accpt_rcpt"/>
</dbReference>
<dbReference type="PROSITE" id="PS50111">
    <property type="entry name" value="CHEMOTAXIS_TRANSDUC_2"/>
    <property type="match status" value="1"/>
</dbReference>
<protein>
    <submittedName>
        <fullName evidence="8">Methyl-accepting chemotaxis protein</fullName>
    </submittedName>
</protein>
<name>A0A4U0Z370_9RHOB</name>
<keyword evidence="5" id="KW-0472">Membrane</keyword>
<feature type="compositionally biased region" description="Pro residues" evidence="4">
    <location>
        <begin position="576"/>
        <end position="586"/>
    </location>
</feature>
<dbReference type="SMART" id="SM00304">
    <property type="entry name" value="HAMP"/>
    <property type="match status" value="1"/>
</dbReference>
<dbReference type="Pfam" id="PF00672">
    <property type="entry name" value="HAMP"/>
    <property type="match status" value="1"/>
</dbReference>
<dbReference type="InterPro" id="IPR004089">
    <property type="entry name" value="MCPsignal_dom"/>
</dbReference>
<dbReference type="Proteomes" id="UP000306340">
    <property type="component" value="Unassembled WGS sequence"/>
</dbReference>
<gene>
    <name evidence="8" type="ORF">FAZ78_04370</name>
</gene>
<dbReference type="GO" id="GO:0004888">
    <property type="term" value="F:transmembrane signaling receptor activity"/>
    <property type="evidence" value="ECO:0007669"/>
    <property type="project" value="InterPro"/>
</dbReference>
<evidence type="ECO:0000259" key="6">
    <source>
        <dbReference type="PROSITE" id="PS50111"/>
    </source>
</evidence>
<dbReference type="PANTHER" id="PTHR43531:SF11">
    <property type="entry name" value="METHYL-ACCEPTING CHEMOTAXIS PROTEIN 3"/>
    <property type="match status" value="1"/>
</dbReference>
<keyword evidence="1" id="KW-0145">Chemotaxis</keyword>
<keyword evidence="5" id="KW-0812">Transmembrane</keyword>
<dbReference type="EMBL" id="SWAU01000023">
    <property type="protein sequence ID" value="TKA97779.1"/>
    <property type="molecule type" value="Genomic_DNA"/>
</dbReference>
<dbReference type="AlphaFoldDB" id="A0A4U0Z370"/>
<organism evidence="8 9">
    <name type="scientific">Cereibacter changlensis</name>
    <dbReference type="NCBI Taxonomy" id="402884"/>
    <lineage>
        <taxon>Bacteria</taxon>
        <taxon>Pseudomonadati</taxon>
        <taxon>Pseudomonadota</taxon>
        <taxon>Alphaproteobacteria</taxon>
        <taxon>Rhodobacterales</taxon>
        <taxon>Paracoccaceae</taxon>
        <taxon>Cereibacter</taxon>
    </lineage>
</organism>
<sequence length="586" mass="61023">MSVPSLAQGAPGETPTIIRSSCGGLHPSLISVTEYPGAGGGAAGRRRRVAPLRGEHELTIKLKLAAAFLTVLLLSGLAVGFAIRGLASLNNELILIVDKELQNVLHVNAIKEGQLQLKAAIREYFVATTEAERDQIKQVVAASRKAQADGAEALEAAGLPPEDASLLNEYKDLRKQIAPFNNTAMELADRNDLPGVARTLADPTYVALQTRRQDVLDRLIRNQTGRMATLKTAGEADYRQTSMTLLLLVGLGGALGSASAIWIVLSIGRGLRQALQLSRSVAQGDLSTTVPVSGRDEIAELLGANNLMVMKLREVVGGVTSVARQVSAGSSQMASTSEELNRGANQQASATEEASAAVEQMAASINQAADSAGQTEVMAVKAAKDARASGQAVGEAVGAMRAIADRILVVQEIARQTDLLALNAAVEAARAGEHGRGFAVVASEVRKLAERSQVAATEISQLSANTVKAASGAGQMLDQLVPDIERTSALVTDISVSARELAAGAQQVAQAIQQLDRVTQQNSSASEEVARGATDLSSQAGRLEETAGYFRLADRPELSPAPAPKFRVVSGGAVEPAPPQAGPASA</sequence>
<keyword evidence="3" id="KW-0807">Transducer</keyword>
<dbReference type="GO" id="GO:0005886">
    <property type="term" value="C:plasma membrane"/>
    <property type="evidence" value="ECO:0007669"/>
    <property type="project" value="TreeGrafter"/>
</dbReference>
<evidence type="ECO:0000313" key="8">
    <source>
        <dbReference type="EMBL" id="TKA97779.1"/>
    </source>
</evidence>
<evidence type="ECO:0000256" key="1">
    <source>
        <dbReference type="ARBA" id="ARBA00022500"/>
    </source>
</evidence>
<feature type="non-terminal residue" evidence="8">
    <location>
        <position position="586"/>
    </location>
</feature>
<feature type="domain" description="Methyl-accepting transducer" evidence="6">
    <location>
        <begin position="322"/>
        <end position="537"/>
    </location>
</feature>
<feature type="transmembrane region" description="Helical" evidence="5">
    <location>
        <begin position="64"/>
        <end position="83"/>
    </location>
</feature>
<comment type="caution">
    <text evidence="8">The sequence shown here is derived from an EMBL/GenBank/DDBJ whole genome shotgun (WGS) entry which is preliminary data.</text>
</comment>
<dbReference type="SUPFAM" id="SSF58104">
    <property type="entry name" value="Methyl-accepting chemotaxis protein (MCP) signaling domain"/>
    <property type="match status" value="1"/>
</dbReference>
<evidence type="ECO:0000313" key="9">
    <source>
        <dbReference type="Proteomes" id="UP000306340"/>
    </source>
</evidence>
<dbReference type="Pfam" id="PF12729">
    <property type="entry name" value="4HB_MCP_1"/>
    <property type="match status" value="1"/>
</dbReference>
<feature type="region of interest" description="Disordered" evidence="4">
    <location>
        <begin position="552"/>
        <end position="586"/>
    </location>
</feature>
<evidence type="ECO:0000256" key="4">
    <source>
        <dbReference type="SAM" id="MobiDB-lite"/>
    </source>
</evidence>
<dbReference type="GO" id="GO:0007165">
    <property type="term" value="P:signal transduction"/>
    <property type="evidence" value="ECO:0007669"/>
    <property type="project" value="UniProtKB-KW"/>
</dbReference>
<evidence type="ECO:0000256" key="2">
    <source>
        <dbReference type="ARBA" id="ARBA00029447"/>
    </source>
</evidence>
<dbReference type="CDD" id="cd06225">
    <property type="entry name" value="HAMP"/>
    <property type="match status" value="1"/>
</dbReference>
<evidence type="ECO:0000256" key="3">
    <source>
        <dbReference type="PROSITE-ProRule" id="PRU00284"/>
    </source>
</evidence>
<feature type="domain" description="HAMP" evidence="7">
    <location>
        <begin position="265"/>
        <end position="317"/>
    </location>
</feature>
<feature type="region of interest" description="Disordered" evidence="4">
    <location>
        <begin position="330"/>
        <end position="355"/>
    </location>
</feature>
<dbReference type="InterPro" id="IPR051310">
    <property type="entry name" value="MCP_chemotaxis"/>
</dbReference>
<dbReference type="PROSITE" id="PS50885">
    <property type="entry name" value="HAMP"/>
    <property type="match status" value="1"/>
</dbReference>
<evidence type="ECO:0000256" key="5">
    <source>
        <dbReference type="SAM" id="Phobius"/>
    </source>
</evidence>
<keyword evidence="5" id="KW-1133">Transmembrane helix</keyword>
<dbReference type="SMART" id="SM00283">
    <property type="entry name" value="MA"/>
    <property type="match status" value="1"/>
</dbReference>
<dbReference type="Pfam" id="PF00015">
    <property type="entry name" value="MCPsignal"/>
    <property type="match status" value="1"/>
</dbReference>
<feature type="transmembrane region" description="Helical" evidence="5">
    <location>
        <begin position="245"/>
        <end position="265"/>
    </location>
</feature>
<comment type="similarity">
    <text evidence="2">Belongs to the methyl-accepting chemotaxis (MCP) protein family.</text>
</comment>
<dbReference type="InterPro" id="IPR024478">
    <property type="entry name" value="HlyB_4HB_MCP"/>
</dbReference>
<feature type="compositionally biased region" description="Low complexity" evidence="4">
    <location>
        <begin position="344"/>
        <end position="355"/>
    </location>
</feature>
<dbReference type="PRINTS" id="PR00260">
    <property type="entry name" value="CHEMTRNSDUCR"/>
</dbReference>